<dbReference type="InterPro" id="IPR002139">
    <property type="entry name" value="Ribo/fructo_kinase"/>
</dbReference>
<keyword evidence="5" id="KW-0479">Metal-binding</keyword>
<dbReference type="PRINTS" id="PR00990">
    <property type="entry name" value="RIBOKINASE"/>
</dbReference>
<dbReference type="PANTHER" id="PTHR10584">
    <property type="entry name" value="SUGAR KINASE"/>
    <property type="match status" value="1"/>
</dbReference>
<accession>C2KZR5</accession>
<dbReference type="AlphaFoldDB" id="C2KZR5"/>
<reference evidence="13 14" key="1">
    <citation type="submission" date="2009-04" db="EMBL/GenBank/DDBJ databases">
        <authorList>
            <person name="Qin X."/>
            <person name="Bachman B."/>
            <person name="Battles P."/>
            <person name="Bell A."/>
            <person name="Bess C."/>
            <person name="Bickham C."/>
            <person name="Chaboub L."/>
            <person name="Chen D."/>
            <person name="Coyle M."/>
            <person name="Deiros D.R."/>
            <person name="Dinh H."/>
            <person name="Forbes L."/>
            <person name="Fowler G."/>
            <person name="Francisco L."/>
            <person name="Fu Q."/>
            <person name="Gubbala S."/>
            <person name="Hale W."/>
            <person name="Han Y."/>
            <person name="Hemphill L."/>
            <person name="Highlander S.K."/>
            <person name="Hirani K."/>
            <person name="Hogues M."/>
            <person name="Jackson L."/>
            <person name="Jakkamsetti A."/>
            <person name="Javaid M."/>
            <person name="Jiang H."/>
            <person name="Korchina V."/>
            <person name="Kovar C."/>
            <person name="Lara F."/>
            <person name="Lee S."/>
            <person name="Mata R."/>
            <person name="Mathew T."/>
            <person name="Moen C."/>
            <person name="Morales K."/>
            <person name="Munidasa M."/>
            <person name="Nazareth L."/>
            <person name="Ngo R."/>
            <person name="Nguyen L."/>
            <person name="Okwuonu G."/>
            <person name="Ongeri F."/>
            <person name="Patil S."/>
            <person name="Petrosino J."/>
            <person name="Pham C."/>
            <person name="Pham P."/>
            <person name="Pu L.-L."/>
            <person name="Puazo M."/>
            <person name="Raj R."/>
            <person name="Reid J."/>
            <person name="Rouhana J."/>
            <person name="Saada N."/>
            <person name="Shang Y."/>
            <person name="Simmons D."/>
            <person name="Thornton R."/>
            <person name="Warren J."/>
            <person name="Weissenberger G."/>
            <person name="Zhang J."/>
            <person name="Zhang L."/>
            <person name="Zhou C."/>
            <person name="Zhu D."/>
            <person name="Muzny D."/>
            <person name="Worley K."/>
            <person name="Gibbs R."/>
        </authorList>
    </citation>
    <scope>NUCLEOTIDE SEQUENCE [LARGE SCALE GENOMIC DNA]</scope>
    <source>
        <strain evidence="13 14">F0268</strain>
    </source>
</reference>
<dbReference type="SUPFAM" id="SSF53613">
    <property type="entry name" value="Ribokinase-like"/>
    <property type="match status" value="1"/>
</dbReference>
<evidence type="ECO:0000256" key="9">
    <source>
        <dbReference type="ARBA" id="ARBA00022842"/>
    </source>
</evidence>
<evidence type="ECO:0000313" key="13">
    <source>
        <dbReference type="EMBL" id="EEJ50726.1"/>
    </source>
</evidence>
<dbReference type="STRING" id="585501.HMPREF6123_1984"/>
<dbReference type="Proteomes" id="UP000004121">
    <property type="component" value="Unassembled WGS sequence"/>
</dbReference>
<keyword evidence="14" id="KW-1185">Reference proteome</keyword>
<dbReference type="InParanoid" id="C2KZR5"/>
<dbReference type="RefSeq" id="WP_007157130.1">
    <property type="nucleotide sequence ID" value="NZ_GG668534.1"/>
</dbReference>
<dbReference type="GO" id="GO:0005524">
    <property type="term" value="F:ATP binding"/>
    <property type="evidence" value="ECO:0007669"/>
    <property type="project" value="UniProtKB-KW"/>
</dbReference>
<evidence type="ECO:0000256" key="3">
    <source>
        <dbReference type="ARBA" id="ARBA00016943"/>
    </source>
</evidence>
<evidence type="ECO:0000256" key="6">
    <source>
        <dbReference type="ARBA" id="ARBA00022741"/>
    </source>
</evidence>
<dbReference type="PANTHER" id="PTHR10584:SF166">
    <property type="entry name" value="RIBOKINASE"/>
    <property type="match status" value="1"/>
</dbReference>
<evidence type="ECO:0000259" key="12">
    <source>
        <dbReference type="Pfam" id="PF00294"/>
    </source>
</evidence>
<keyword evidence="6" id="KW-0547">Nucleotide-binding</keyword>
<feature type="domain" description="Carbohydrate kinase PfkB" evidence="12">
    <location>
        <begin position="123"/>
        <end position="428"/>
    </location>
</feature>
<comment type="similarity">
    <text evidence="1">Belongs to the carbohydrate kinase PfkB family.</text>
</comment>
<dbReference type="GO" id="GO:0004747">
    <property type="term" value="F:ribokinase activity"/>
    <property type="evidence" value="ECO:0007669"/>
    <property type="project" value="UniProtKB-EC"/>
</dbReference>
<evidence type="ECO:0000256" key="11">
    <source>
        <dbReference type="ARBA" id="ARBA00023277"/>
    </source>
</evidence>
<dbReference type="EC" id="2.7.1.15" evidence="2"/>
<dbReference type="PROSITE" id="PS00583">
    <property type="entry name" value="PFKB_KINASES_1"/>
    <property type="match status" value="1"/>
</dbReference>
<evidence type="ECO:0000256" key="8">
    <source>
        <dbReference type="ARBA" id="ARBA00022840"/>
    </source>
</evidence>
<dbReference type="GO" id="GO:0006014">
    <property type="term" value="P:D-ribose metabolic process"/>
    <property type="evidence" value="ECO:0007669"/>
    <property type="project" value="InterPro"/>
</dbReference>
<evidence type="ECO:0000256" key="1">
    <source>
        <dbReference type="ARBA" id="ARBA00010688"/>
    </source>
</evidence>
<feature type="non-terminal residue" evidence="13">
    <location>
        <position position="1"/>
    </location>
</feature>
<evidence type="ECO:0000256" key="4">
    <source>
        <dbReference type="ARBA" id="ARBA00022679"/>
    </source>
</evidence>
<dbReference type="InterPro" id="IPR029056">
    <property type="entry name" value="Ribokinase-like"/>
</dbReference>
<dbReference type="eggNOG" id="COG0524">
    <property type="taxonomic scope" value="Bacteria"/>
</dbReference>
<dbReference type="Gene3D" id="3.40.1190.20">
    <property type="match status" value="1"/>
</dbReference>
<evidence type="ECO:0000256" key="7">
    <source>
        <dbReference type="ARBA" id="ARBA00022777"/>
    </source>
</evidence>
<keyword evidence="11" id="KW-0119">Carbohydrate metabolism</keyword>
<dbReference type="InterPro" id="IPR011611">
    <property type="entry name" value="PfkB_dom"/>
</dbReference>
<keyword evidence="9" id="KW-0460">Magnesium</keyword>
<evidence type="ECO:0000256" key="2">
    <source>
        <dbReference type="ARBA" id="ARBA00012035"/>
    </source>
</evidence>
<dbReference type="InterPro" id="IPR002173">
    <property type="entry name" value="Carboh/pur_kinase_PfkB_CS"/>
</dbReference>
<dbReference type="GO" id="GO:0046872">
    <property type="term" value="F:metal ion binding"/>
    <property type="evidence" value="ECO:0007669"/>
    <property type="project" value="UniProtKB-KW"/>
</dbReference>
<dbReference type="HAMAP" id="MF_01987">
    <property type="entry name" value="Ribokinase"/>
    <property type="match status" value="1"/>
</dbReference>
<dbReference type="InterPro" id="IPR011877">
    <property type="entry name" value="Ribokinase"/>
</dbReference>
<keyword evidence="7 13" id="KW-0418">Kinase</keyword>
<dbReference type="CDD" id="cd01174">
    <property type="entry name" value="ribokinase"/>
    <property type="match status" value="1"/>
</dbReference>
<comment type="caution">
    <text evidence="13">The sequence shown here is derived from an EMBL/GenBank/DDBJ whole genome shotgun (WGS) entry which is preliminary data.</text>
</comment>
<organism evidence="13 14">
    <name type="scientific">Oribacterium sinus F0268</name>
    <dbReference type="NCBI Taxonomy" id="585501"/>
    <lineage>
        <taxon>Bacteria</taxon>
        <taxon>Bacillati</taxon>
        <taxon>Bacillota</taxon>
        <taxon>Clostridia</taxon>
        <taxon>Lachnospirales</taxon>
        <taxon>Lachnospiraceae</taxon>
        <taxon>Oribacterium</taxon>
    </lineage>
</organism>
<keyword evidence="8" id="KW-0067">ATP-binding</keyword>
<gene>
    <name evidence="13" type="ORF">HMPREF6123_1984</name>
</gene>
<dbReference type="HOGENOM" id="CLU_027634_2_2_9"/>
<protein>
    <recommendedName>
        <fullName evidence="3">Ribokinase</fullName>
        <ecNumber evidence="2">2.7.1.15</ecNumber>
    </recommendedName>
</protein>
<keyword evidence="4" id="KW-0808">Transferase</keyword>
<proteinExistence type="inferred from homology"/>
<evidence type="ECO:0000256" key="5">
    <source>
        <dbReference type="ARBA" id="ARBA00022723"/>
    </source>
</evidence>
<sequence>EFIFSKDNEKFYRHISCGSISAVLTLHFQSSFQIYQRLLSRHLHIPNDFSLLTLCKHQSNINNFSEISALLIPFEEFGEYLGSCLIKHLEHSENTEQERKHFQPDYHLNHTKSISAPAMTKRKKVLVLGSVNIDSYLFFRELPSPGMAAKTSRSSNYLGGKGMNQAIGVSKLGHHASIIGLVGDDLEADTIYESAKQAGINTAYLKRVHGELTGKGYIFLNNSGDSIVSILSGANECVSKKHVEEALPIFKDSHLCLLNTEVPQDTILTACRLAKSHKLPVLLKPSSIRQIDPEILALTDIFLPNLEEAQILLSTEESQLSKKLQKMQAKEACDKALLEQCADYFLKKGANMVIITLGKQGLFAKGKGILGLYPAKEVKAIDTTGAADAFISALASYILLDFPMEQAIRIASYAAALSITREGAAPSLVDKNSLEAYIATEEPEILE</sequence>
<dbReference type="Pfam" id="PF00294">
    <property type="entry name" value="PfkB"/>
    <property type="match status" value="1"/>
</dbReference>
<dbReference type="OrthoDB" id="9775849at2"/>
<dbReference type="EMBL" id="ACKX01000195">
    <property type="protein sequence ID" value="EEJ50726.1"/>
    <property type="molecule type" value="Genomic_DNA"/>
</dbReference>
<evidence type="ECO:0000256" key="10">
    <source>
        <dbReference type="ARBA" id="ARBA00022958"/>
    </source>
</evidence>
<keyword evidence="10" id="KW-0630">Potassium</keyword>
<name>C2KZR5_9FIRM</name>
<evidence type="ECO:0000313" key="14">
    <source>
        <dbReference type="Proteomes" id="UP000004121"/>
    </source>
</evidence>